<dbReference type="AlphaFoldDB" id="A0A699XG45"/>
<comment type="caution">
    <text evidence="1">The sequence shown here is derived from an EMBL/GenBank/DDBJ whole genome shotgun (WGS) entry which is preliminary data.</text>
</comment>
<evidence type="ECO:0000313" key="1">
    <source>
        <dbReference type="EMBL" id="GFD57390.1"/>
    </source>
</evidence>
<gene>
    <name evidence="1" type="ORF">Tci_929359</name>
</gene>
<accession>A0A699XG45</accession>
<feature type="non-terminal residue" evidence="1">
    <location>
        <position position="1"/>
    </location>
</feature>
<proteinExistence type="predicted"/>
<protein>
    <submittedName>
        <fullName evidence="1">Uncharacterized protein</fullName>
    </submittedName>
</protein>
<reference evidence="1" key="1">
    <citation type="journal article" date="2019" name="Sci. Rep.">
        <title>Draft genome of Tanacetum cinerariifolium, the natural source of mosquito coil.</title>
        <authorList>
            <person name="Yamashiro T."/>
            <person name="Shiraishi A."/>
            <person name="Satake H."/>
            <person name="Nakayama K."/>
        </authorList>
    </citation>
    <scope>NUCLEOTIDE SEQUENCE</scope>
</reference>
<sequence length="40" mass="4124">QYVSDVSCMYFGGVAGVGKRIGDDGPEVGACHGALPQERP</sequence>
<name>A0A699XG45_TANCI</name>
<organism evidence="1">
    <name type="scientific">Tanacetum cinerariifolium</name>
    <name type="common">Dalmatian daisy</name>
    <name type="synonym">Chrysanthemum cinerariifolium</name>
    <dbReference type="NCBI Taxonomy" id="118510"/>
    <lineage>
        <taxon>Eukaryota</taxon>
        <taxon>Viridiplantae</taxon>
        <taxon>Streptophyta</taxon>
        <taxon>Embryophyta</taxon>
        <taxon>Tracheophyta</taxon>
        <taxon>Spermatophyta</taxon>
        <taxon>Magnoliopsida</taxon>
        <taxon>eudicotyledons</taxon>
        <taxon>Gunneridae</taxon>
        <taxon>Pentapetalae</taxon>
        <taxon>asterids</taxon>
        <taxon>campanulids</taxon>
        <taxon>Asterales</taxon>
        <taxon>Asteraceae</taxon>
        <taxon>Asteroideae</taxon>
        <taxon>Anthemideae</taxon>
        <taxon>Anthemidinae</taxon>
        <taxon>Tanacetum</taxon>
    </lineage>
</organism>
<dbReference type="EMBL" id="BKCJ011840464">
    <property type="protein sequence ID" value="GFD57390.1"/>
    <property type="molecule type" value="Genomic_DNA"/>
</dbReference>